<feature type="signal peptide" evidence="1">
    <location>
        <begin position="1"/>
        <end position="22"/>
    </location>
</feature>
<evidence type="ECO:0000313" key="2">
    <source>
        <dbReference type="EMBL" id="MFD0835022.1"/>
    </source>
</evidence>
<sequence length="413" mass="42095">MKKLNYLLIAIFTLGLATSCDSSDPAIIDEDDNQSGTTITKAGLITANETWTADNIYVLSGKVVVNEGVTLTIEPGTIIKGAEGQGSLASALVIDQGGKIMAEGTADKPIIFTSVLDNITVGQKKGSNLTIANVGLWGGVIVLGKAPISVSGDLETKQIEGIPATDSFGQYGGSIANDNSGVLKYISIRHGGITIGSDNEINGLTLGGVGSGTTIDHIEVVANQDDAIEWFGGTVNVTNVVTYAQGDDAIDADEAWSGTLDNALVIMGADSDSALELDGPAGSAATEAGYTIKNVTLKGAGASSVSKYADLRDGLIANLQNILAYDFGPTSVVKVNGADSATELAAGRITFLKWEIVLPAGVTSVSSLITGANAGDDTKFTNNATAITAASAATVGANTAVFSWTYAKSVSAF</sequence>
<keyword evidence="1" id="KW-0732">Signal</keyword>
<dbReference type="PROSITE" id="PS51257">
    <property type="entry name" value="PROKAR_LIPOPROTEIN"/>
    <property type="match status" value="1"/>
</dbReference>
<protein>
    <recommendedName>
        <fullName evidence="4">T9SS C-terminal target domain-containing protein</fullName>
    </recommendedName>
</protein>
<dbReference type="Proteomes" id="UP001597011">
    <property type="component" value="Unassembled WGS sequence"/>
</dbReference>
<dbReference type="RefSeq" id="WP_379939774.1">
    <property type="nucleotide sequence ID" value="NZ_JBHTIB010000002.1"/>
</dbReference>
<dbReference type="SUPFAM" id="SSF51126">
    <property type="entry name" value="Pectin lyase-like"/>
    <property type="match status" value="1"/>
</dbReference>
<dbReference type="InterPro" id="IPR011050">
    <property type="entry name" value="Pectin_lyase_fold/virulence"/>
</dbReference>
<organism evidence="2 3">
    <name type="scientific">Mariniflexile aquimaris</name>
    <dbReference type="NCBI Taxonomy" id="881009"/>
    <lineage>
        <taxon>Bacteria</taxon>
        <taxon>Pseudomonadati</taxon>
        <taxon>Bacteroidota</taxon>
        <taxon>Flavobacteriia</taxon>
        <taxon>Flavobacteriales</taxon>
        <taxon>Flavobacteriaceae</taxon>
        <taxon>Mariniflexile</taxon>
    </lineage>
</organism>
<evidence type="ECO:0000313" key="3">
    <source>
        <dbReference type="Proteomes" id="UP001597011"/>
    </source>
</evidence>
<dbReference type="PANTHER" id="PTHR41339:SF1">
    <property type="entry name" value="SECRETED PROTEIN"/>
    <property type="match status" value="1"/>
</dbReference>
<accession>A0ABW3BQU0</accession>
<name>A0ABW3BQU0_9FLAO</name>
<reference evidence="3" key="1">
    <citation type="journal article" date="2019" name="Int. J. Syst. Evol. Microbiol.">
        <title>The Global Catalogue of Microorganisms (GCM) 10K type strain sequencing project: providing services to taxonomists for standard genome sequencing and annotation.</title>
        <authorList>
            <consortium name="The Broad Institute Genomics Platform"/>
            <consortium name="The Broad Institute Genome Sequencing Center for Infectious Disease"/>
            <person name="Wu L."/>
            <person name="Ma J."/>
        </authorList>
    </citation>
    <scope>NUCLEOTIDE SEQUENCE [LARGE SCALE GENOMIC DNA]</scope>
    <source>
        <strain evidence="3">CCUG 60529</strain>
    </source>
</reference>
<feature type="chain" id="PRO_5045654304" description="T9SS C-terminal target domain-containing protein" evidence="1">
    <location>
        <begin position="23"/>
        <end position="413"/>
    </location>
</feature>
<evidence type="ECO:0000256" key="1">
    <source>
        <dbReference type="SAM" id="SignalP"/>
    </source>
</evidence>
<dbReference type="EMBL" id="JBHTIB010000002">
    <property type="protein sequence ID" value="MFD0835022.1"/>
    <property type="molecule type" value="Genomic_DNA"/>
</dbReference>
<keyword evidence="3" id="KW-1185">Reference proteome</keyword>
<gene>
    <name evidence="2" type="ORF">ACFQ0I_04550</name>
</gene>
<evidence type="ECO:0008006" key="4">
    <source>
        <dbReference type="Google" id="ProtNLM"/>
    </source>
</evidence>
<comment type="caution">
    <text evidence="2">The sequence shown here is derived from an EMBL/GenBank/DDBJ whole genome shotgun (WGS) entry which is preliminary data.</text>
</comment>
<proteinExistence type="predicted"/>
<dbReference type="PANTHER" id="PTHR41339">
    <property type="entry name" value="LIPL48"/>
    <property type="match status" value="1"/>
</dbReference>